<comment type="caution">
    <text evidence="3">The sequence shown here is derived from an EMBL/GenBank/DDBJ whole genome shotgun (WGS) entry which is preliminary data.</text>
</comment>
<keyword evidence="1" id="KW-0732">Signal</keyword>
<feature type="domain" description="M23ase beta-sheet core" evidence="2">
    <location>
        <begin position="321"/>
        <end position="415"/>
    </location>
</feature>
<keyword evidence="4" id="KW-1185">Reference proteome</keyword>
<evidence type="ECO:0000259" key="2">
    <source>
        <dbReference type="Pfam" id="PF01551"/>
    </source>
</evidence>
<dbReference type="InterPro" id="IPR050570">
    <property type="entry name" value="Cell_wall_metabolism_enzyme"/>
</dbReference>
<dbReference type="PANTHER" id="PTHR21666:SF289">
    <property type="entry name" value="L-ALA--D-GLU ENDOPEPTIDASE"/>
    <property type="match status" value="1"/>
</dbReference>
<dbReference type="InterPro" id="IPR011055">
    <property type="entry name" value="Dup_hybrid_motif"/>
</dbReference>
<dbReference type="SUPFAM" id="SSF51261">
    <property type="entry name" value="Duplicated hybrid motif"/>
    <property type="match status" value="1"/>
</dbReference>
<evidence type="ECO:0000313" key="3">
    <source>
        <dbReference type="EMBL" id="EPR30711.1"/>
    </source>
</evidence>
<evidence type="ECO:0000313" key="4">
    <source>
        <dbReference type="Proteomes" id="UP000014975"/>
    </source>
</evidence>
<accession>S7T2A1</accession>
<organism evidence="3 4">
    <name type="scientific">Alkalidesulfovibrio alkalitolerans DSM 16529</name>
    <dbReference type="NCBI Taxonomy" id="1121439"/>
    <lineage>
        <taxon>Bacteria</taxon>
        <taxon>Pseudomonadati</taxon>
        <taxon>Thermodesulfobacteriota</taxon>
        <taxon>Desulfovibrionia</taxon>
        <taxon>Desulfovibrionales</taxon>
        <taxon>Desulfovibrionaceae</taxon>
        <taxon>Alkalidesulfovibrio</taxon>
    </lineage>
</organism>
<proteinExistence type="predicted"/>
<dbReference type="CDD" id="cd12797">
    <property type="entry name" value="M23_peptidase"/>
    <property type="match status" value="1"/>
</dbReference>
<dbReference type="Gene3D" id="2.70.70.10">
    <property type="entry name" value="Glucose Permease (Domain IIA)"/>
    <property type="match status" value="1"/>
</dbReference>
<dbReference type="AlphaFoldDB" id="S7T2A1"/>
<dbReference type="EMBL" id="ATHI01000031">
    <property type="protein sequence ID" value="EPR30711.1"/>
    <property type="molecule type" value="Genomic_DNA"/>
</dbReference>
<dbReference type="Pfam" id="PF01551">
    <property type="entry name" value="Peptidase_M23"/>
    <property type="match status" value="1"/>
</dbReference>
<evidence type="ECO:0000256" key="1">
    <source>
        <dbReference type="ARBA" id="ARBA00022729"/>
    </source>
</evidence>
<dbReference type="GO" id="GO:0004222">
    <property type="term" value="F:metalloendopeptidase activity"/>
    <property type="evidence" value="ECO:0007669"/>
    <property type="project" value="TreeGrafter"/>
</dbReference>
<dbReference type="STRING" id="1121439.dsat_1433"/>
<dbReference type="OrthoDB" id="9765786at2"/>
<dbReference type="eggNOG" id="COG0739">
    <property type="taxonomic scope" value="Bacteria"/>
</dbReference>
<gene>
    <name evidence="3" type="ORF">dsat_1433</name>
</gene>
<protein>
    <submittedName>
        <fullName evidence="3">Peptidase M23</fullName>
    </submittedName>
</protein>
<name>S7T2A1_9BACT</name>
<reference evidence="3 4" key="1">
    <citation type="journal article" date="2013" name="Genome Announc.">
        <title>Draft genome sequences for three mercury-methylating, sulfate-reducing bacteria.</title>
        <authorList>
            <person name="Brown S.D."/>
            <person name="Hurt R.A.Jr."/>
            <person name="Gilmour C.C."/>
            <person name="Elias D.A."/>
        </authorList>
    </citation>
    <scope>NUCLEOTIDE SEQUENCE [LARGE SCALE GENOMIC DNA]</scope>
    <source>
        <strain evidence="3 4">DSM 16529</strain>
    </source>
</reference>
<dbReference type="RefSeq" id="WP_020888129.1">
    <property type="nucleotide sequence ID" value="NZ_ATHI01000031.1"/>
</dbReference>
<dbReference type="Proteomes" id="UP000014975">
    <property type="component" value="Unassembled WGS sequence"/>
</dbReference>
<sequence length="434" mass="47995">MKFSRLLSIGLGIAIICAAAVLGVTYFRDTTPPQISVELDSQAINRDREITVALNDSGSGLRRARIVIVQDNQRIVILEESFDGGISAKIAAKIGDAAIKDGPFTLEVTATDASNYNFGAGNTIATTWEMSLDTRRPVINLESQFHNLNRGGAGLAVYTIDEEVVRSGVVVGDLFFPGYHLPDGRHAALFAFPWFMERNAFSPVLLAEDPAGNIRERPLPFHANDRTFRHDTISISDRFLDSKMDQFEDRFPASPGRLELFLKVNRQLREENLQRMRDLGQKSAATPLWDKVFIRAEGKPMAGFADHRTYLYNGETIDHQVHLGVDIADVANAPIPAANTGVVVLAEFFGIYGKTVVIDHGLGLMTLYSHLSQIDVHEGDRVERGQIIGRSGATGMAGGDHLHFEVFVSGLSVTPFEWWDAQWIENNFASKLRQ</sequence>
<dbReference type="InterPro" id="IPR016047">
    <property type="entry name" value="M23ase_b-sheet_dom"/>
</dbReference>
<dbReference type="PANTHER" id="PTHR21666">
    <property type="entry name" value="PEPTIDASE-RELATED"/>
    <property type="match status" value="1"/>
</dbReference>
<dbReference type="PATRIC" id="fig|1121439.3.peg.2820"/>